<protein>
    <submittedName>
        <fullName evidence="5">SDR family oxidoreductase</fullName>
    </submittedName>
</protein>
<keyword evidence="2" id="KW-0521">NADP</keyword>
<comment type="similarity">
    <text evidence="1 4">Belongs to the short-chain dehydrogenases/reductases (SDR) family.</text>
</comment>
<keyword evidence="3" id="KW-0560">Oxidoreductase</keyword>
<evidence type="ECO:0000256" key="3">
    <source>
        <dbReference type="ARBA" id="ARBA00023002"/>
    </source>
</evidence>
<dbReference type="Proteomes" id="UP000770889">
    <property type="component" value="Unassembled WGS sequence"/>
</dbReference>
<evidence type="ECO:0000313" key="6">
    <source>
        <dbReference type="Proteomes" id="UP000770889"/>
    </source>
</evidence>
<organism evidence="5 6">
    <name type="scientific">Candidatus Thiodiazotropha taylori</name>
    <dbReference type="NCBI Taxonomy" id="2792791"/>
    <lineage>
        <taxon>Bacteria</taxon>
        <taxon>Pseudomonadati</taxon>
        <taxon>Pseudomonadota</taxon>
        <taxon>Gammaproteobacteria</taxon>
        <taxon>Chromatiales</taxon>
        <taxon>Sedimenticolaceae</taxon>
        <taxon>Candidatus Thiodiazotropha</taxon>
    </lineage>
</organism>
<dbReference type="AlphaFoldDB" id="A0A944MGM7"/>
<evidence type="ECO:0000256" key="1">
    <source>
        <dbReference type="ARBA" id="ARBA00006484"/>
    </source>
</evidence>
<gene>
    <name evidence="5" type="ORF">KME65_16865</name>
</gene>
<reference evidence="5 6" key="1">
    <citation type="submission" date="2021-05" db="EMBL/GenBank/DDBJ databases">
        <title>Genetic and Functional Diversity in Clade A Lucinid endosymbionts from the Bahamas.</title>
        <authorList>
            <person name="Giani N.M."/>
            <person name="Engel A.S."/>
            <person name="Campbell B.J."/>
        </authorList>
    </citation>
    <scope>NUCLEOTIDE SEQUENCE [LARGE SCALE GENOMIC DNA]</scope>
    <source>
        <strain evidence="5">LUC16012Gg_MoonRockCtena</strain>
    </source>
</reference>
<dbReference type="CDD" id="cd05324">
    <property type="entry name" value="carb_red_PTCR-like_SDR_c"/>
    <property type="match status" value="1"/>
</dbReference>
<dbReference type="PANTHER" id="PTHR43963">
    <property type="entry name" value="CARBONYL REDUCTASE 1-RELATED"/>
    <property type="match status" value="1"/>
</dbReference>
<evidence type="ECO:0000256" key="4">
    <source>
        <dbReference type="RuleBase" id="RU000363"/>
    </source>
</evidence>
<dbReference type="PRINTS" id="PR00080">
    <property type="entry name" value="SDRFAMILY"/>
</dbReference>
<dbReference type="InterPro" id="IPR036291">
    <property type="entry name" value="NAD(P)-bd_dom_sf"/>
</dbReference>
<dbReference type="PRINTS" id="PR00081">
    <property type="entry name" value="GDHRDH"/>
</dbReference>
<evidence type="ECO:0000313" key="5">
    <source>
        <dbReference type="EMBL" id="MBT2990630.1"/>
    </source>
</evidence>
<dbReference type="SUPFAM" id="SSF51735">
    <property type="entry name" value="NAD(P)-binding Rossmann-fold domains"/>
    <property type="match status" value="1"/>
</dbReference>
<sequence>MSDKSVAIVTGANRGLGLETSRQLAKLGYHVLLTSRNEESGQAVRQTLHNEGLDVSHCQLDVRSDASIEALVNHFRQHHQRLHILVNNAGIFPDPSPQSEESSIFHANIETILEGFDTNTLGPFRVSRALIPFMDGRGCVVNVSSGMGQLSEMNGCCPAYRLSKTALNALTRIFSDELKQTGIKINSICPGWVRTDMGGEEATLSIPDGVKGIIWAATLQEDGPSGGFFRFGEPIAW</sequence>
<proteinExistence type="inferred from homology"/>
<dbReference type="PANTHER" id="PTHR43963:SF6">
    <property type="entry name" value="CHAIN DEHYDROGENASE FAMILY PROTEIN, PUTATIVE (AFU_ORTHOLOGUE AFUA_3G15350)-RELATED"/>
    <property type="match status" value="1"/>
</dbReference>
<comment type="caution">
    <text evidence="5">The sequence shown here is derived from an EMBL/GenBank/DDBJ whole genome shotgun (WGS) entry which is preliminary data.</text>
</comment>
<dbReference type="GO" id="GO:0016616">
    <property type="term" value="F:oxidoreductase activity, acting on the CH-OH group of donors, NAD or NADP as acceptor"/>
    <property type="evidence" value="ECO:0007669"/>
    <property type="project" value="InterPro"/>
</dbReference>
<accession>A0A944MGM7</accession>
<name>A0A944MGM7_9GAMM</name>
<evidence type="ECO:0000256" key="2">
    <source>
        <dbReference type="ARBA" id="ARBA00022857"/>
    </source>
</evidence>
<dbReference type="Pfam" id="PF00106">
    <property type="entry name" value="adh_short"/>
    <property type="match status" value="1"/>
</dbReference>
<dbReference type="EMBL" id="JAHHGM010000019">
    <property type="protein sequence ID" value="MBT2990630.1"/>
    <property type="molecule type" value="Genomic_DNA"/>
</dbReference>
<dbReference type="InterPro" id="IPR045313">
    <property type="entry name" value="CBR1-like"/>
</dbReference>
<dbReference type="Gene3D" id="3.40.50.720">
    <property type="entry name" value="NAD(P)-binding Rossmann-like Domain"/>
    <property type="match status" value="1"/>
</dbReference>
<dbReference type="InterPro" id="IPR002347">
    <property type="entry name" value="SDR_fam"/>
</dbReference>